<dbReference type="EMBL" id="LVVM01006208">
    <property type="protein sequence ID" value="OJA08733.1"/>
    <property type="molecule type" value="Genomic_DNA"/>
</dbReference>
<gene>
    <name evidence="1" type="ORF">AZE42_12830</name>
</gene>
<protein>
    <submittedName>
        <fullName evidence="1">Uncharacterized protein</fullName>
    </submittedName>
</protein>
<dbReference type="Proteomes" id="UP000183567">
    <property type="component" value="Unassembled WGS sequence"/>
</dbReference>
<keyword evidence="2" id="KW-1185">Reference proteome</keyword>
<reference evidence="1 2" key="1">
    <citation type="submission" date="2016-03" db="EMBL/GenBank/DDBJ databases">
        <title>Comparative genomics of the ectomycorrhizal sister species Rhizopogon vinicolor and Rhizopogon vesiculosus (Basidiomycota: Boletales) reveals a divergence of the mating type B locus.</title>
        <authorList>
            <person name="Mujic A.B."/>
            <person name="Kuo A."/>
            <person name="Tritt A."/>
            <person name="Lipzen A."/>
            <person name="Chen C."/>
            <person name="Johnson J."/>
            <person name="Sharma A."/>
            <person name="Barry K."/>
            <person name="Grigoriev I.V."/>
            <person name="Spatafora J.W."/>
        </authorList>
    </citation>
    <scope>NUCLEOTIDE SEQUENCE [LARGE SCALE GENOMIC DNA]</scope>
    <source>
        <strain evidence="1 2">AM-OR11-056</strain>
    </source>
</reference>
<proteinExistence type="predicted"/>
<name>A0A1J8PIF7_9AGAM</name>
<comment type="caution">
    <text evidence="1">The sequence shown here is derived from an EMBL/GenBank/DDBJ whole genome shotgun (WGS) entry which is preliminary data.</text>
</comment>
<evidence type="ECO:0000313" key="2">
    <source>
        <dbReference type="Proteomes" id="UP000183567"/>
    </source>
</evidence>
<accession>A0A1J8PIF7</accession>
<sequence>MAGKCVTQSFWSG</sequence>
<feature type="non-terminal residue" evidence="1">
    <location>
        <position position="13"/>
    </location>
</feature>
<organism evidence="1 2">
    <name type="scientific">Rhizopogon vesiculosus</name>
    <dbReference type="NCBI Taxonomy" id="180088"/>
    <lineage>
        <taxon>Eukaryota</taxon>
        <taxon>Fungi</taxon>
        <taxon>Dikarya</taxon>
        <taxon>Basidiomycota</taxon>
        <taxon>Agaricomycotina</taxon>
        <taxon>Agaricomycetes</taxon>
        <taxon>Agaricomycetidae</taxon>
        <taxon>Boletales</taxon>
        <taxon>Suillineae</taxon>
        <taxon>Rhizopogonaceae</taxon>
        <taxon>Rhizopogon</taxon>
    </lineage>
</organism>
<evidence type="ECO:0000313" key="1">
    <source>
        <dbReference type="EMBL" id="OJA08733.1"/>
    </source>
</evidence>